<dbReference type="EMBL" id="ML179518">
    <property type="protein sequence ID" value="THU86003.1"/>
    <property type="molecule type" value="Genomic_DNA"/>
</dbReference>
<sequence>MTVINTFVPSRDDELKIDISESVRMLEEYRDGWCLAQRTDAEDAPQGVVPR</sequence>
<proteinExistence type="predicted"/>
<keyword evidence="3" id="KW-1185">Reference proteome</keyword>
<dbReference type="InterPro" id="IPR036028">
    <property type="entry name" value="SH3-like_dom_sf"/>
</dbReference>
<dbReference type="Gene3D" id="2.30.30.40">
    <property type="entry name" value="SH3 Domains"/>
    <property type="match status" value="1"/>
</dbReference>
<gene>
    <name evidence="2" type="ORF">K435DRAFT_650315</name>
    <name evidence="1" type="ORF">K435DRAFT_684540</name>
</gene>
<accession>A0A4S8LBP7</accession>
<evidence type="ECO:0000313" key="1">
    <source>
        <dbReference type="EMBL" id="THU86003.1"/>
    </source>
</evidence>
<dbReference type="AlphaFoldDB" id="A0A4S8LBP7"/>
<reference evidence="1 3" key="1">
    <citation type="journal article" date="2019" name="Nat. Ecol. Evol.">
        <title>Megaphylogeny resolves global patterns of mushroom evolution.</title>
        <authorList>
            <person name="Varga T."/>
            <person name="Krizsan K."/>
            <person name="Foldi C."/>
            <person name="Dima B."/>
            <person name="Sanchez-Garcia M."/>
            <person name="Sanchez-Ramirez S."/>
            <person name="Szollosi G.J."/>
            <person name="Szarkandi J.G."/>
            <person name="Papp V."/>
            <person name="Albert L."/>
            <person name="Andreopoulos W."/>
            <person name="Angelini C."/>
            <person name="Antonin V."/>
            <person name="Barry K.W."/>
            <person name="Bougher N.L."/>
            <person name="Buchanan P."/>
            <person name="Buyck B."/>
            <person name="Bense V."/>
            <person name="Catcheside P."/>
            <person name="Chovatia M."/>
            <person name="Cooper J."/>
            <person name="Damon W."/>
            <person name="Desjardin D."/>
            <person name="Finy P."/>
            <person name="Geml J."/>
            <person name="Haridas S."/>
            <person name="Hughes K."/>
            <person name="Justo A."/>
            <person name="Karasinski D."/>
            <person name="Kautmanova I."/>
            <person name="Kiss B."/>
            <person name="Kocsube S."/>
            <person name="Kotiranta H."/>
            <person name="LaButti K.M."/>
            <person name="Lechner B.E."/>
            <person name="Liimatainen K."/>
            <person name="Lipzen A."/>
            <person name="Lukacs Z."/>
            <person name="Mihaltcheva S."/>
            <person name="Morgado L.N."/>
            <person name="Niskanen T."/>
            <person name="Noordeloos M.E."/>
            <person name="Ohm R.A."/>
            <person name="Ortiz-Santana B."/>
            <person name="Ovrebo C."/>
            <person name="Racz N."/>
            <person name="Riley R."/>
            <person name="Savchenko A."/>
            <person name="Shiryaev A."/>
            <person name="Soop K."/>
            <person name="Spirin V."/>
            <person name="Szebenyi C."/>
            <person name="Tomsovsky M."/>
            <person name="Tulloss R.E."/>
            <person name="Uehling J."/>
            <person name="Grigoriev I.V."/>
            <person name="Vagvolgyi C."/>
            <person name="Papp T."/>
            <person name="Martin F.M."/>
            <person name="Miettinen O."/>
            <person name="Hibbett D.S."/>
            <person name="Nagy L.G."/>
        </authorList>
    </citation>
    <scope>NUCLEOTIDE SEQUENCE [LARGE SCALE GENOMIC DNA]</scope>
    <source>
        <strain evidence="1 3">CBS 962.96</strain>
    </source>
</reference>
<dbReference type="EMBL" id="ML179061">
    <property type="protein sequence ID" value="THV03954.1"/>
    <property type="molecule type" value="Genomic_DNA"/>
</dbReference>
<evidence type="ECO:0000313" key="2">
    <source>
        <dbReference type="EMBL" id="THV03954.1"/>
    </source>
</evidence>
<dbReference type="Proteomes" id="UP000297245">
    <property type="component" value="Unassembled WGS sequence"/>
</dbReference>
<name>A0A4S8LBP7_DENBC</name>
<evidence type="ECO:0000313" key="3">
    <source>
        <dbReference type="Proteomes" id="UP000297245"/>
    </source>
</evidence>
<dbReference type="SUPFAM" id="SSF50044">
    <property type="entry name" value="SH3-domain"/>
    <property type="match status" value="1"/>
</dbReference>
<protein>
    <submittedName>
        <fullName evidence="1">Uncharacterized protein</fullName>
    </submittedName>
</protein>
<dbReference type="OrthoDB" id="5340910at2759"/>
<organism evidence="1 3">
    <name type="scientific">Dendrothele bispora (strain CBS 962.96)</name>
    <dbReference type="NCBI Taxonomy" id="1314807"/>
    <lineage>
        <taxon>Eukaryota</taxon>
        <taxon>Fungi</taxon>
        <taxon>Dikarya</taxon>
        <taxon>Basidiomycota</taxon>
        <taxon>Agaricomycotina</taxon>
        <taxon>Agaricomycetes</taxon>
        <taxon>Agaricomycetidae</taxon>
        <taxon>Agaricales</taxon>
        <taxon>Agaricales incertae sedis</taxon>
        <taxon>Dendrothele</taxon>
    </lineage>
</organism>